<proteinExistence type="predicted"/>
<evidence type="ECO:0000313" key="1">
    <source>
        <dbReference type="EMBL" id="RXH99950.1"/>
    </source>
</evidence>
<dbReference type="Proteomes" id="UP000290289">
    <property type="component" value="Chromosome 5"/>
</dbReference>
<reference evidence="1 2" key="1">
    <citation type="submission" date="2018-10" db="EMBL/GenBank/DDBJ databases">
        <title>A high-quality apple genome assembly.</title>
        <authorList>
            <person name="Hu J."/>
        </authorList>
    </citation>
    <scope>NUCLEOTIDE SEQUENCE [LARGE SCALE GENOMIC DNA]</scope>
    <source>
        <strain evidence="2">cv. HFTH1</strain>
        <tissue evidence="1">Young leaf</tissue>
    </source>
</reference>
<dbReference type="AlphaFoldDB" id="A0A498JX27"/>
<name>A0A498JX27_MALDO</name>
<accession>A0A498JX27</accession>
<sequence length="152" mass="17173">MKELNTDLFDPRTTLMEPDFSRAVTPLADADGDDFAFALNYSNFSEQQLRIEIIGDTPKSRPDSEACTSIADWALHQKRRRENIKKENIMDLAECPDEQIFNDNQPDMDDCEGCENPVGVLSESLACEAAIAWNMLKRSSQGVELVTQLGWR</sequence>
<protein>
    <submittedName>
        <fullName evidence="1">Uncharacterized protein</fullName>
    </submittedName>
</protein>
<organism evidence="1 2">
    <name type="scientific">Malus domestica</name>
    <name type="common">Apple</name>
    <name type="synonym">Pyrus malus</name>
    <dbReference type="NCBI Taxonomy" id="3750"/>
    <lineage>
        <taxon>Eukaryota</taxon>
        <taxon>Viridiplantae</taxon>
        <taxon>Streptophyta</taxon>
        <taxon>Embryophyta</taxon>
        <taxon>Tracheophyta</taxon>
        <taxon>Spermatophyta</taxon>
        <taxon>Magnoliopsida</taxon>
        <taxon>eudicotyledons</taxon>
        <taxon>Gunneridae</taxon>
        <taxon>Pentapetalae</taxon>
        <taxon>rosids</taxon>
        <taxon>fabids</taxon>
        <taxon>Rosales</taxon>
        <taxon>Rosaceae</taxon>
        <taxon>Amygdaloideae</taxon>
        <taxon>Maleae</taxon>
        <taxon>Malus</taxon>
    </lineage>
</organism>
<keyword evidence="2" id="KW-1185">Reference proteome</keyword>
<evidence type="ECO:0000313" key="2">
    <source>
        <dbReference type="Proteomes" id="UP000290289"/>
    </source>
</evidence>
<dbReference type="STRING" id="3750.A0A498JX27"/>
<dbReference type="EMBL" id="RDQH01000331">
    <property type="protein sequence ID" value="RXH99950.1"/>
    <property type="molecule type" value="Genomic_DNA"/>
</dbReference>
<gene>
    <name evidence="1" type="ORF">DVH24_030441</name>
</gene>
<comment type="caution">
    <text evidence="1">The sequence shown here is derived from an EMBL/GenBank/DDBJ whole genome shotgun (WGS) entry which is preliminary data.</text>
</comment>